<dbReference type="OMA" id="CDTKAFF"/>
<evidence type="ECO:0000313" key="10">
    <source>
        <dbReference type="Proteomes" id="UP000217930"/>
    </source>
</evidence>
<dbReference type="GO" id="GO:0097351">
    <property type="term" value="F:toxin sequestering activity"/>
    <property type="evidence" value="ECO:0007669"/>
    <property type="project" value="InterPro"/>
</dbReference>
<reference evidence="3 9" key="1">
    <citation type="submission" date="2015-07" db="EMBL/GenBank/DDBJ databases">
        <title>Comparative genome sequencing reveals within-host evolution of Neisseria meningitidis during.</title>
        <authorList>
            <person name="Klughammer J."/>
            <person name="Dittrich M."/>
            <person name="Mueller T."/>
            <person name="Blom J."/>
            <person name="Goesmann A."/>
            <person name="Vogel U."/>
            <person name="Frosch M."/>
            <person name="Bock C."/>
            <person name="Schoen C."/>
        </authorList>
    </citation>
    <scope>NUCLEOTIDE SEQUENCE [LARGE SCALE GENOMIC DNA]</scope>
    <source>
        <strain evidence="3 9">DE8555</strain>
    </source>
</reference>
<keyword evidence="1 6" id="KW-0238">DNA-binding</keyword>
<gene>
    <name evidence="4" type="primary">chpS</name>
    <name evidence="5" type="ORF">CNQ34_09165</name>
    <name evidence="7" type="ORF">COH52_04765</name>
    <name evidence="6" type="ORF">COI09_12485</name>
    <name evidence="3" type="ORF">DE8555_0865</name>
    <name evidence="4" type="ORF">ERS514851_00279</name>
</gene>
<reference evidence="5" key="5">
    <citation type="submission" date="2017-09" db="EMBL/GenBank/DDBJ databases">
        <authorList>
            <person name="Kretz C."/>
            <person name="Retchless A."/>
            <person name="Wang X."/>
        </authorList>
    </citation>
    <scope>NUCLEOTIDE SEQUENCE</scope>
    <source>
        <strain evidence="5">M26503</strain>
    </source>
</reference>
<name>A0A0Y6HVK5_NEIME</name>
<reference evidence="11 12" key="4">
    <citation type="submission" date="2017-09" db="EMBL/GenBank/DDBJ databases">
        <title>Phenotypic and genotypic characterization of Colombian isolates of Neisseria meningitidis recovered from invasive disease.</title>
        <authorList>
            <person name="Duarte C."/>
            <person name="Gabastou J.M."/>
            <person name="Moreno J."/>
        </authorList>
    </citation>
    <scope>NUCLEOTIDE SEQUENCE [LARGE SCALE GENOMIC DNA]</scope>
    <source>
        <strain evidence="7 11">INS-Nm1012</strain>
        <strain evidence="6 12">INS-Nm1124</strain>
    </source>
</reference>
<evidence type="ECO:0000256" key="1">
    <source>
        <dbReference type="PROSITE-ProRule" id="PRU01076"/>
    </source>
</evidence>
<dbReference type="EMBL" id="CP012393">
    <property type="protein sequence ID" value="ANW91426.1"/>
    <property type="molecule type" value="Genomic_DNA"/>
</dbReference>
<dbReference type="SMART" id="SM00966">
    <property type="entry name" value="SpoVT_AbrB"/>
    <property type="match status" value="1"/>
</dbReference>
<dbReference type="Proteomes" id="UP000283829">
    <property type="component" value="Unassembled WGS sequence"/>
</dbReference>
<evidence type="ECO:0000313" key="4">
    <source>
        <dbReference type="EMBL" id="CWT72829.1"/>
    </source>
</evidence>
<dbReference type="Gene3D" id="2.10.260.10">
    <property type="match status" value="1"/>
</dbReference>
<evidence type="ECO:0000313" key="9">
    <source>
        <dbReference type="Proteomes" id="UP000092966"/>
    </source>
</evidence>
<evidence type="ECO:0000313" key="7">
    <source>
        <dbReference type="EMBL" id="RQK79481.1"/>
    </source>
</evidence>
<dbReference type="PANTHER" id="PTHR40516">
    <property type="entry name" value="ANTITOXIN CHPS-RELATED"/>
    <property type="match status" value="1"/>
</dbReference>
<evidence type="ECO:0000313" key="12">
    <source>
        <dbReference type="Proteomes" id="UP000283829"/>
    </source>
</evidence>
<reference evidence="4 8" key="2">
    <citation type="submission" date="2016-02" db="EMBL/GenBank/DDBJ databases">
        <authorList>
            <consortium name="Pathogen Informatics"/>
        </authorList>
    </citation>
    <scope>NUCLEOTIDE SEQUENCE [LARGE SCALE GENOMIC DNA]</scope>
    <source>
        <strain evidence="4 8">2842STDY5881531</strain>
    </source>
</reference>
<dbReference type="Pfam" id="PF04014">
    <property type="entry name" value="MazE_antitoxin"/>
    <property type="match status" value="1"/>
</dbReference>
<dbReference type="InterPro" id="IPR037914">
    <property type="entry name" value="SpoVT-AbrB_sf"/>
</dbReference>
<dbReference type="EMBL" id="NTLY01000002">
    <property type="protein sequence ID" value="PBJ87998.1"/>
    <property type="molecule type" value="Genomic_DNA"/>
</dbReference>
<evidence type="ECO:0000313" key="11">
    <source>
        <dbReference type="Proteomes" id="UP000283666"/>
    </source>
</evidence>
<reference evidence="5 10" key="3">
    <citation type="journal article" date="2017" name="Clin. Infect. Dis.">
        <title>Increased Risk for Meningococcal Disease among Men who have Sex with Men in the United States, 2012-2015.</title>
        <authorList>
            <person name="Folaranmi T.A."/>
            <person name="Kretz C.B."/>
            <person name="Kamiya H."/>
            <person name="MacNeil J.R."/>
            <person name="Whaley M.J."/>
            <person name="Blain A."/>
            <person name="Antwi M."/>
            <person name="Dorsinville M."/>
            <person name="Pacilli M."/>
            <person name="Smith S."/>
            <person name="Civen R."/>
            <person name="Ngo V."/>
            <person name="Winter K."/>
            <person name="Harriman K."/>
            <person name="Wang X."/>
            <person name="Bowen V.B."/>
            <person name="Patel M."/>
            <person name="Martin S."/>
            <person name="Misegades L."/>
            <person name="Meyer S.A."/>
        </authorList>
    </citation>
    <scope>NUCLEOTIDE SEQUENCE [LARGE SCALE GENOMIC DNA]</scope>
    <source>
        <strain evidence="5 10">M26503</strain>
    </source>
</reference>
<dbReference type="Proteomes" id="UP000217930">
    <property type="component" value="Unassembled WGS sequence"/>
</dbReference>
<dbReference type="PROSITE" id="PS51740">
    <property type="entry name" value="SPOVT_ABRB"/>
    <property type="match status" value="1"/>
</dbReference>
<dbReference type="Proteomes" id="UP000069876">
    <property type="component" value="Unassembled WGS sequence"/>
</dbReference>
<dbReference type="InterPro" id="IPR039052">
    <property type="entry name" value="Antitox_PemI-like"/>
</dbReference>
<evidence type="ECO:0000313" key="5">
    <source>
        <dbReference type="EMBL" id="PBJ87998.1"/>
    </source>
</evidence>
<dbReference type="PANTHER" id="PTHR40516:SF1">
    <property type="entry name" value="ANTITOXIN CHPS-RELATED"/>
    <property type="match status" value="1"/>
</dbReference>
<accession>A0A0Y6HVK5</accession>
<dbReference type="Proteomes" id="UP000283666">
    <property type="component" value="Unassembled WGS sequence"/>
</dbReference>
<evidence type="ECO:0000313" key="8">
    <source>
        <dbReference type="Proteomes" id="UP000069876"/>
    </source>
</evidence>
<dbReference type="SUPFAM" id="SSF89447">
    <property type="entry name" value="AbrB/MazE/MraZ-like"/>
    <property type="match status" value="1"/>
</dbReference>
<dbReference type="EMBL" id="NWXB01000050">
    <property type="protein sequence ID" value="RQJ63524.1"/>
    <property type="molecule type" value="Genomic_DNA"/>
</dbReference>
<feature type="domain" description="SpoVT-AbrB" evidence="2">
    <location>
        <begin position="2"/>
        <end position="47"/>
    </location>
</feature>
<dbReference type="InterPro" id="IPR007159">
    <property type="entry name" value="SpoVT-AbrB_dom"/>
</dbReference>
<protein>
    <submittedName>
        <fullName evidence="6">AbrB/MazE/SpoVT family DNA-binding domain-containing protein</fullName>
    </submittedName>
    <submittedName>
        <fullName evidence="4">PemI-like protein</fullName>
    </submittedName>
    <submittedName>
        <fullName evidence="3">Plasmid toxin protein PemI</fullName>
    </submittedName>
</protein>
<evidence type="ECO:0000313" key="6">
    <source>
        <dbReference type="EMBL" id="RQJ63524.1"/>
    </source>
</evidence>
<dbReference type="EMBL" id="NWZY01000009">
    <property type="protein sequence ID" value="RQK79481.1"/>
    <property type="molecule type" value="Genomic_DNA"/>
</dbReference>
<dbReference type="GO" id="GO:0003677">
    <property type="term" value="F:DNA binding"/>
    <property type="evidence" value="ECO:0007669"/>
    <property type="project" value="UniProtKB-UniRule"/>
</dbReference>
<dbReference type="Proteomes" id="UP000092966">
    <property type="component" value="Chromosome"/>
</dbReference>
<organism evidence="6 12">
    <name type="scientific">Neisseria meningitidis</name>
    <dbReference type="NCBI Taxonomy" id="487"/>
    <lineage>
        <taxon>Bacteria</taxon>
        <taxon>Pseudomonadati</taxon>
        <taxon>Pseudomonadota</taxon>
        <taxon>Betaproteobacteria</taxon>
        <taxon>Neisseriales</taxon>
        <taxon>Neisseriaceae</taxon>
        <taxon>Neisseria</taxon>
    </lineage>
</organism>
<evidence type="ECO:0000313" key="3">
    <source>
        <dbReference type="EMBL" id="ANW91426.1"/>
    </source>
</evidence>
<proteinExistence type="predicted"/>
<dbReference type="RefSeq" id="WP_002217439.1">
    <property type="nucleotide sequence ID" value="NZ_CP007667.1"/>
</dbReference>
<evidence type="ECO:0000259" key="2">
    <source>
        <dbReference type="PROSITE" id="PS51740"/>
    </source>
</evidence>
<dbReference type="AlphaFoldDB" id="A0A0Y6HVK5"/>
<dbReference type="EMBL" id="FFEF01000001">
    <property type="protein sequence ID" value="CWT72829.1"/>
    <property type="molecule type" value="Genomic_DNA"/>
</dbReference>
<sequence>MLRVQKWGNSAAVRLPADMLKQLDFKIGDALVAEVHNGELRVRAARRFRLADLLAEMEETPPRVEGWEILDDVGNEVV</sequence>